<evidence type="ECO:0000256" key="3">
    <source>
        <dbReference type="ARBA" id="ARBA00022989"/>
    </source>
</evidence>
<keyword evidence="4" id="KW-0843">Virulence</keyword>
<evidence type="ECO:0000256" key="6">
    <source>
        <dbReference type="ARBA" id="ARBA00023180"/>
    </source>
</evidence>
<comment type="subcellular location">
    <subcellularLocation>
        <location evidence="1">Membrane</location>
        <topology evidence="1">Single-pass membrane protein</topology>
    </subcellularLocation>
</comment>
<evidence type="ECO:0000256" key="4">
    <source>
        <dbReference type="ARBA" id="ARBA00023026"/>
    </source>
</evidence>
<evidence type="ECO:0000256" key="7">
    <source>
        <dbReference type="ARBA" id="ARBA00035112"/>
    </source>
</evidence>
<protein>
    <submittedName>
        <fullName evidence="8">Uncharacterized protein</fullName>
    </submittedName>
</protein>
<dbReference type="PANTHER" id="PTHR33365">
    <property type="entry name" value="YALI0B05434P"/>
    <property type="match status" value="1"/>
</dbReference>
<keyword evidence="6" id="KW-0325">Glycoprotein</keyword>
<dbReference type="RefSeq" id="XP_060289354.1">
    <property type="nucleotide sequence ID" value="XM_060446903.1"/>
</dbReference>
<evidence type="ECO:0000256" key="1">
    <source>
        <dbReference type="ARBA" id="ARBA00004167"/>
    </source>
</evidence>
<keyword evidence="5" id="KW-0472">Membrane</keyword>
<keyword evidence="9" id="KW-1185">Reference proteome</keyword>
<dbReference type="EMBL" id="JAUIRO010000009">
    <property type="protein sequence ID" value="KAK0701690.1"/>
    <property type="molecule type" value="Genomic_DNA"/>
</dbReference>
<dbReference type="Pfam" id="PF11807">
    <property type="entry name" value="UstYa"/>
    <property type="match status" value="1"/>
</dbReference>
<name>A0AA40DG15_9PEZI</name>
<dbReference type="Proteomes" id="UP001172101">
    <property type="component" value="Unassembled WGS sequence"/>
</dbReference>
<reference evidence="8" key="1">
    <citation type="submission" date="2023-06" db="EMBL/GenBank/DDBJ databases">
        <title>Genome-scale phylogeny and comparative genomics of the fungal order Sordariales.</title>
        <authorList>
            <consortium name="Lawrence Berkeley National Laboratory"/>
            <person name="Hensen N."/>
            <person name="Bonometti L."/>
            <person name="Westerberg I."/>
            <person name="Brannstrom I.O."/>
            <person name="Guillou S."/>
            <person name="Cros-Aarteil S."/>
            <person name="Calhoun S."/>
            <person name="Haridas S."/>
            <person name="Kuo A."/>
            <person name="Mondo S."/>
            <person name="Pangilinan J."/>
            <person name="Riley R."/>
            <person name="LaButti K."/>
            <person name="Andreopoulos B."/>
            <person name="Lipzen A."/>
            <person name="Chen C."/>
            <person name="Yanf M."/>
            <person name="Daum C."/>
            <person name="Ng V."/>
            <person name="Clum A."/>
            <person name="Steindorff A."/>
            <person name="Ohm R."/>
            <person name="Martin F."/>
            <person name="Silar P."/>
            <person name="Natvig D."/>
            <person name="Lalanne C."/>
            <person name="Gautier V."/>
            <person name="Ament-velasquez S.L."/>
            <person name="Kruys A."/>
            <person name="Hutchinson M.I."/>
            <person name="Powell A.J."/>
            <person name="Barry K."/>
            <person name="Miller A.N."/>
            <person name="Grigoriev I.V."/>
            <person name="Debuchy R."/>
            <person name="Gladieux P."/>
            <person name="Thoren M.H."/>
            <person name="Johannesson H."/>
        </authorList>
    </citation>
    <scope>NUCLEOTIDE SEQUENCE</scope>
    <source>
        <strain evidence="8">SMH2392-1A</strain>
    </source>
</reference>
<evidence type="ECO:0000256" key="2">
    <source>
        <dbReference type="ARBA" id="ARBA00022692"/>
    </source>
</evidence>
<dbReference type="AlphaFoldDB" id="A0AA40DG15"/>
<dbReference type="InterPro" id="IPR021765">
    <property type="entry name" value="UstYa-like"/>
</dbReference>
<sequence length="148" mass="16936">MGLLCEKQSTVSPGVDAAWKGLGIEWFLLFRKRNESGFFVNVEGLHHLHCLNIVRKALYFNYDYYRAIRDNTPNDEDDIIRFHVNTVRQVLMCNVDMGVLGQHKCKNCEAVLERGKAHQAPPNEELPPGYVAYRMTAMCSHLSPDLQV</sequence>
<comment type="similarity">
    <text evidence="7">Belongs to the ustYa family.</text>
</comment>
<dbReference type="PANTHER" id="PTHR33365:SF13">
    <property type="entry name" value="TAT PATHWAY SIGNAL SEQUENCE"/>
    <property type="match status" value="1"/>
</dbReference>
<evidence type="ECO:0000313" key="9">
    <source>
        <dbReference type="Proteomes" id="UP001172101"/>
    </source>
</evidence>
<comment type="caution">
    <text evidence="8">The sequence shown here is derived from an EMBL/GenBank/DDBJ whole genome shotgun (WGS) entry which is preliminary data.</text>
</comment>
<accession>A0AA40DG15</accession>
<organism evidence="8 9">
    <name type="scientific">Lasiosphaeria miniovina</name>
    <dbReference type="NCBI Taxonomy" id="1954250"/>
    <lineage>
        <taxon>Eukaryota</taxon>
        <taxon>Fungi</taxon>
        <taxon>Dikarya</taxon>
        <taxon>Ascomycota</taxon>
        <taxon>Pezizomycotina</taxon>
        <taxon>Sordariomycetes</taxon>
        <taxon>Sordariomycetidae</taxon>
        <taxon>Sordariales</taxon>
        <taxon>Lasiosphaeriaceae</taxon>
        <taxon>Lasiosphaeria</taxon>
    </lineage>
</organism>
<evidence type="ECO:0000313" key="8">
    <source>
        <dbReference type="EMBL" id="KAK0701690.1"/>
    </source>
</evidence>
<evidence type="ECO:0000256" key="5">
    <source>
        <dbReference type="ARBA" id="ARBA00023136"/>
    </source>
</evidence>
<keyword evidence="2" id="KW-0812">Transmembrane</keyword>
<dbReference type="GO" id="GO:0016020">
    <property type="term" value="C:membrane"/>
    <property type="evidence" value="ECO:0007669"/>
    <property type="project" value="UniProtKB-SubCell"/>
</dbReference>
<keyword evidence="3" id="KW-1133">Transmembrane helix</keyword>
<dbReference type="GeneID" id="85330173"/>
<dbReference type="GO" id="GO:0043386">
    <property type="term" value="P:mycotoxin biosynthetic process"/>
    <property type="evidence" value="ECO:0007669"/>
    <property type="project" value="InterPro"/>
</dbReference>
<proteinExistence type="inferred from homology"/>
<gene>
    <name evidence="8" type="ORF">B0T26DRAFT_795177</name>
</gene>